<dbReference type="InterPro" id="IPR019199">
    <property type="entry name" value="Virulence_VapD/CRISPR_Cas2"/>
</dbReference>
<dbReference type="GO" id="GO:0051607">
    <property type="term" value="P:defense response to virus"/>
    <property type="evidence" value="ECO:0007669"/>
    <property type="project" value="UniProtKB-UniRule"/>
</dbReference>
<reference evidence="10 11" key="1">
    <citation type="submission" date="2016-10" db="EMBL/GenBank/DDBJ databases">
        <authorList>
            <person name="de Groot N.N."/>
        </authorList>
    </citation>
    <scope>NUCLEOTIDE SEQUENCE [LARGE SCALE GENOMIC DNA]</scope>
    <source>
        <strain evidence="10 11">DSM 23609</strain>
    </source>
</reference>
<keyword evidence="5 9" id="KW-0255">Endonuclease</keyword>
<evidence type="ECO:0000256" key="2">
    <source>
        <dbReference type="ARBA" id="ARBA00009959"/>
    </source>
</evidence>
<dbReference type="EC" id="3.1.-.-" evidence="9"/>
<keyword evidence="6 9" id="KW-0378">Hydrolase</keyword>
<dbReference type="CDD" id="cd09725">
    <property type="entry name" value="Cas2_I_II_III"/>
    <property type="match status" value="1"/>
</dbReference>
<dbReference type="SUPFAM" id="SSF143430">
    <property type="entry name" value="TTP0101/SSO1404-like"/>
    <property type="match status" value="1"/>
</dbReference>
<evidence type="ECO:0000313" key="11">
    <source>
        <dbReference type="Proteomes" id="UP000199771"/>
    </source>
</evidence>
<keyword evidence="8 9" id="KW-0051">Antiviral defense</keyword>
<keyword evidence="3 9" id="KW-0540">Nuclease</keyword>
<organism evidence="10 11">
    <name type="scientific">Fontimonas thermophila</name>
    <dbReference type="NCBI Taxonomy" id="1076937"/>
    <lineage>
        <taxon>Bacteria</taxon>
        <taxon>Pseudomonadati</taxon>
        <taxon>Pseudomonadota</taxon>
        <taxon>Gammaproteobacteria</taxon>
        <taxon>Nevskiales</taxon>
        <taxon>Nevskiaceae</taxon>
        <taxon>Fontimonas</taxon>
    </lineage>
</organism>
<evidence type="ECO:0000313" key="10">
    <source>
        <dbReference type="EMBL" id="SFF47428.1"/>
    </source>
</evidence>
<evidence type="ECO:0000256" key="4">
    <source>
        <dbReference type="ARBA" id="ARBA00022723"/>
    </source>
</evidence>
<evidence type="ECO:0000256" key="7">
    <source>
        <dbReference type="ARBA" id="ARBA00022842"/>
    </source>
</evidence>
<evidence type="ECO:0000256" key="3">
    <source>
        <dbReference type="ARBA" id="ARBA00022722"/>
    </source>
</evidence>
<dbReference type="GO" id="GO:0004521">
    <property type="term" value="F:RNA endonuclease activity"/>
    <property type="evidence" value="ECO:0007669"/>
    <property type="project" value="InterPro"/>
</dbReference>
<comment type="cofactor">
    <cofactor evidence="1 9">
        <name>Mg(2+)</name>
        <dbReference type="ChEBI" id="CHEBI:18420"/>
    </cofactor>
</comment>
<dbReference type="GO" id="GO:0016787">
    <property type="term" value="F:hydrolase activity"/>
    <property type="evidence" value="ECO:0007669"/>
    <property type="project" value="UniProtKB-KW"/>
</dbReference>
<evidence type="ECO:0000256" key="8">
    <source>
        <dbReference type="ARBA" id="ARBA00023118"/>
    </source>
</evidence>
<dbReference type="RefSeq" id="WP_091533106.1">
    <property type="nucleotide sequence ID" value="NZ_FOOC01000005.1"/>
</dbReference>
<dbReference type="PANTHER" id="PTHR34405:SF3">
    <property type="entry name" value="CRISPR-ASSOCIATED ENDORIBONUCLEASE CAS2 3"/>
    <property type="match status" value="1"/>
</dbReference>
<dbReference type="Proteomes" id="UP000199771">
    <property type="component" value="Unassembled WGS sequence"/>
</dbReference>
<dbReference type="STRING" id="1076937.SAMN04488120_10552"/>
<evidence type="ECO:0000256" key="1">
    <source>
        <dbReference type="ARBA" id="ARBA00001946"/>
    </source>
</evidence>
<protein>
    <recommendedName>
        <fullName evidence="9">CRISPR-associated endoribonuclease Cas2</fullName>
        <ecNumber evidence="9">3.1.-.-</ecNumber>
    </recommendedName>
</protein>
<evidence type="ECO:0000256" key="5">
    <source>
        <dbReference type="ARBA" id="ARBA00022759"/>
    </source>
</evidence>
<gene>
    <name evidence="9" type="primary">cas2</name>
    <name evidence="10" type="ORF">SAMN04488120_10552</name>
</gene>
<comment type="function">
    <text evidence="9">CRISPR (clustered regularly interspaced short palindromic repeat), is an adaptive immune system that provides protection against mobile genetic elements (viruses, transposable elements and conjugative plasmids). CRISPR clusters contain sequences complementary to antecedent mobile elements and target invading nucleic acids. CRISPR clusters are transcribed and processed into CRISPR RNA (crRNA). Functions as a ssRNA-specific endoribonuclease. Involved in the integration of spacer DNA into the CRISPR cassette.</text>
</comment>
<dbReference type="Gene3D" id="3.30.70.240">
    <property type="match status" value="1"/>
</dbReference>
<keyword evidence="7 9" id="KW-0460">Magnesium</keyword>
<dbReference type="GO" id="GO:0046872">
    <property type="term" value="F:metal ion binding"/>
    <property type="evidence" value="ECO:0007669"/>
    <property type="project" value="UniProtKB-UniRule"/>
</dbReference>
<dbReference type="OrthoDB" id="9798176at2"/>
<dbReference type="EMBL" id="FOOC01000005">
    <property type="protein sequence ID" value="SFF47428.1"/>
    <property type="molecule type" value="Genomic_DNA"/>
</dbReference>
<dbReference type="GO" id="GO:0043571">
    <property type="term" value="P:maintenance of CRISPR repeat elements"/>
    <property type="evidence" value="ECO:0007669"/>
    <property type="project" value="UniProtKB-UniRule"/>
</dbReference>
<keyword evidence="11" id="KW-1185">Reference proteome</keyword>
<name>A0A1I2J098_9GAMM</name>
<dbReference type="AlphaFoldDB" id="A0A1I2J098"/>
<comment type="subunit">
    <text evidence="9">Homodimer, forms a heterotetramer with a Cas1 homodimer.</text>
</comment>
<keyword evidence="4 9" id="KW-0479">Metal-binding</keyword>
<sequence length="94" mass="10644">MISRQLFLVAYDVRDPERLHRVLQCVGAYSLGGQKSVHECPLSQAERKALIADSTVLLDPAEDRMLLMHLDPRARVFTLGRAQPPQTGQFFYFG</sequence>
<evidence type="ECO:0000256" key="6">
    <source>
        <dbReference type="ARBA" id="ARBA00022801"/>
    </source>
</evidence>
<comment type="similarity">
    <text evidence="2 9">Belongs to the CRISPR-associated endoribonuclease Cas2 protein family.</text>
</comment>
<proteinExistence type="inferred from homology"/>
<dbReference type="InterPro" id="IPR021127">
    <property type="entry name" value="CRISPR_associated_Cas2"/>
</dbReference>
<dbReference type="PANTHER" id="PTHR34405">
    <property type="entry name" value="CRISPR-ASSOCIATED ENDORIBONUCLEASE CAS2"/>
    <property type="match status" value="1"/>
</dbReference>
<dbReference type="HAMAP" id="MF_01471">
    <property type="entry name" value="Cas2"/>
    <property type="match status" value="1"/>
</dbReference>
<feature type="binding site" evidence="9">
    <location>
        <position position="12"/>
    </location>
    <ligand>
        <name>Mg(2+)</name>
        <dbReference type="ChEBI" id="CHEBI:18420"/>
        <note>catalytic</note>
    </ligand>
</feature>
<dbReference type="Pfam" id="PF09827">
    <property type="entry name" value="CRISPR_Cas2"/>
    <property type="match status" value="1"/>
</dbReference>
<accession>A0A1I2J098</accession>
<evidence type="ECO:0000256" key="9">
    <source>
        <dbReference type="HAMAP-Rule" id="MF_01471"/>
    </source>
</evidence>